<dbReference type="GO" id="GO:0008705">
    <property type="term" value="F:methionine synthase activity"/>
    <property type="evidence" value="ECO:0007669"/>
    <property type="project" value="InterPro"/>
</dbReference>
<dbReference type="InterPro" id="IPR037010">
    <property type="entry name" value="VitB12-dep_Met_synth_activ_sf"/>
</dbReference>
<dbReference type="AlphaFoldDB" id="A0A1Q8QX88"/>
<dbReference type="STRING" id="1888891.DSOL_2244"/>
<reference evidence="1 2" key="1">
    <citation type="submission" date="2016-09" db="EMBL/GenBank/DDBJ databases">
        <title>Complete genome of Desulfosporosinus sp. OL.</title>
        <authorList>
            <person name="Mardanov A."/>
            <person name="Beletsky A."/>
            <person name="Panova A."/>
            <person name="Karnachuk O."/>
            <person name="Ravin N."/>
        </authorList>
    </citation>
    <scope>NUCLEOTIDE SEQUENCE [LARGE SCALE GENOMIC DNA]</scope>
    <source>
        <strain evidence="1 2">OL</strain>
    </source>
</reference>
<dbReference type="OrthoDB" id="5509362at2"/>
<accession>A0A1Q8QX88</accession>
<protein>
    <submittedName>
        <fullName evidence="1">Methionine synthase I, cobalamin-binding domain</fullName>
    </submittedName>
</protein>
<evidence type="ECO:0000313" key="1">
    <source>
        <dbReference type="EMBL" id="OLN31949.1"/>
    </source>
</evidence>
<evidence type="ECO:0000313" key="2">
    <source>
        <dbReference type="Proteomes" id="UP000186102"/>
    </source>
</evidence>
<dbReference type="SUPFAM" id="SSF56507">
    <property type="entry name" value="Methionine synthase activation domain-like"/>
    <property type="match status" value="1"/>
</dbReference>
<proteinExistence type="predicted"/>
<name>A0A1Q8QX88_9FIRM</name>
<dbReference type="RefSeq" id="WP_075364872.1">
    <property type="nucleotide sequence ID" value="NZ_MLBF01000013.1"/>
</dbReference>
<dbReference type="Gene3D" id="3.40.109.40">
    <property type="match status" value="1"/>
</dbReference>
<comment type="caution">
    <text evidence="1">The sequence shown here is derived from an EMBL/GenBank/DDBJ whole genome shotgun (WGS) entry which is preliminary data.</text>
</comment>
<dbReference type="EMBL" id="MLBF01000013">
    <property type="protein sequence ID" value="OLN31949.1"/>
    <property type="molecule type" value="Genomic_DNA"/>
</dbReference>
<sequence>MDTVVLNNIPCEIKIEELQKKLHIGEDSIYFTEIEKLAVEAQLLAKPKIAYKKAIIDAKGDNFVVIDGIQFTSHVLRVNLEENSNVFPYVITCGTELEVWSKQFNDFFISFCADTILEIILRSAIQMFEEHLEKEFGLGHAVNMNPGSLADWPINEQRHLFELIGNVQELIGVQILDSYLMLPMKTVSGIRFAKEGTFENCQLCPREKCPSRKAPYDKEHAEGFIKH</sequence>
<organism evidence="1 2">
    <name type="scientific">Desulfosporosinus metallidurans</name>
    <dbReference type="NCBI Taxonomy" id="1888891"/>
    <lineage>
        <taxon>Bacteria</taxon>
        <taxon>Bacillati</taxon>
        <taxon>Bacillota</taxon>
        <taxon>Clostridia</taxon>
        <taxon>Eubacteriales</taxon>
        <taxon>Desulfitobacteriaceae</taxon>
        <taxon>Desulfosporosinus</taxon>
    </lineage>
</organism>
<gene>
    <name evidence="1" type="ORF">DSOL_2244</name>
</gene>
<dbReference type="Proteomes" id="UP000186102">
    <property type="component" value="Unassembled WGS sequence"/>
</dbReference>
<keyword evidence="2" id="KW-1185">Reference proteome</keyword>